<keyword evidence="2" id="KW-0482">Metalloprotease</keyword>
<keyword evidence="2" id="KW-0378">Hydrolase</keyword>
<reference evidence="4" key="1">
    <citation type="submission" date="2020-10" db="EMBL/GenBank/DDBJ databases">
        <authorList>
            <person name="Gilroy R."/>
        </authorList>
    </citation>
    <scope>NUCLEOTIDE SEQUENCE</scope>
    <source>
        <strain evidence="4">ChiW16-3235</strain>
    </source>
</reference>
<dbReference type="SUPFAM" id="SSF47781">
    <property type="entry name" value="RuvA domain 2-like"/>
    <property type="match status" value="1"/>
</dbReference>
<reference evidence="4" key="2">
    <citation type="journal article" date="2021" name="PeerJ">
        <title>Extensive microbial diversity within the chicken gut microbiome revealed by metagenomics and culture.</title>
        <authorList>
            <person name="Gilroy R."/>
            <person name="Ravi A."/>
            <person name="Getino M."/>
            <person name="Pursley I."/>
            <person name="Horton D.L."/>
            <person name="Alikhan N.F."/>
            <person name="Baker D."/>
            <person name="Gharbi K."/>
            <person name="Hall N."/>
            <person name="Watson M."/>
            <person name="Adriaenssens E.M."/>
            <person name="Foster-Nyarko E."/>
            <person name="Jarju S."/>
            <person name="Secka A."/>
            <person name="Antonio M."/>
            <person name="Oren A."/>
            <person name="Chaudhuri R.R."/>
            <person name="La Ragione R."/>
            <person name="Hildebrand F."/>
            <person name="Pallen M.J."/>
        </authorList>
    </citation>
    <scope>NUCLEOTIDE SEQUENCE</scope>
    <source>
        <strain evidence="4">ChiW16-3235</strain>
    </source>
</reference>
<dbReference type="Gene3D" id="3.40.140.10">
    <property type="entry name" value="Cytidine Deaminase, domain 2"/>
    <property type="match status" value="1"/>
</dbReference>
<dbReference type="Pfam" id="PF04002">
    <property type="entry name" value="RadC"/>
    <property type="match status" value="1"/>
</dbReference>
<feature type="domain" description="RadC-like JAB" evidence="3">
    <location>
        <begin position="97"/>
        <end position="211"/>
    </location>
</feature>
<dbReference type="AlphaFoldDB" id="A0A9D1E7H1"/>
<evidence type="ECO:0000259" key="3">
    <source>
        <dbReference type="Pfam" id="PF04002"/>
    </source>
</evidence>
<dbReference type="PANTHER" id="PTHR30471">
    <property type="entry name" value="DNA REPAIR PROTEIN RADC"/>
    <property type="match status" value="1"/>
</dbReference>
<accession>A0A9D1E7H1</accession>
<keyword evidence="2" id="KW-0645">Protease</keyword>
<evidence type="ECO:0000313" key="4">
    <source>
        <dbReference type="EMBL" id="HIR67524.1"/>
    </source>
</evidence>
<gene>
    <name evidence="4" type="ORF">IAB94_05715</name>
</gene>
<evidence type="ECO:0000256" key="1">
    <source>
        <dbReference type="ARBA" id="ARBA00010243"/>
    </source>
</evidence>
<dbReference type="InterPro" id="IPR025657">
    <property type="entry name" value="RadC_JAB"/>
</dbReference>
<comment type="similarity">
    <text evidence="1">Belongs to the UPF0758 family.</text>
</comment>
<dbReference type="InterPro" id="IPR001405">
    <property type="entry name" value="UPF0758"/>
</dbReference>
<organism evidence="4 5">
    <name type="scientific">Candidatus Coproplasma avicola</name>
    <dbReference type="NCBI Taxonomy" id="2840744"/>
    <lineage>
        <taxon>Bacteria</taxon>
        <taxon>Bacillati</taxon>
        <taxon>Bacillota</taxon>
        <taxon>Clostridia</taxon>
        <taxon>Eubacteriales</taxon>
        <taxon>Candidatus Coproplasma</taxon>
    </lineage>
</organism>
<dbReference type="Proteomes" id="UP000823913">
    <property type="component" value="Unassembled WGS sequence"/>
</dbReference>
<proteinExistence type="inferred from homology"/>
<evidence type="ECO:0000313" key="5">
    <source>
        <dbReference type="Proteomes" id="UP000823913"/>
    </source>
</evidence>
<sequence length="234" mass="26848">MHEGHRQRLWEKLKQGDNLFEHELLEILLFNAYPRKNVNPVAHALLQRFSSINEVINADLDELMLVEGVGENVALYLKCIGECMRLKNNCSSFAVIKNNAEFRQFASARLAGRRTEALEFYLLDKGGDVKRICTFTDGDPESVVVRPEEVVKLISVYRPHGVYMAHNHVDCPCSPSAADDDMTKKVQMICSLNNVRFYDHCIFAPDGYYSYFMTNRLDEIAREFSVSNLFKNNL</sequence>
<comment type="caution">
    <text evidence="4">The sequence shown here is derived from an EMBL/GenBank/DDBJ whole genome shotgun (WGS) entry which is preliminary data.</text>
</comment>
<dbReference type="PANTHER" id="PTHR30471:SF3">
    <property type="entry name" value="UPF0758 PROTEIN YEES-RELATED"/>
    <property type="match status" value="1"/>
</dbReference>
<protein>
    <submittedName>
        <fullName evidence="4">RadC family protein</fullName>
    </submittedName>
</protein>
<dbReference type="EMBL" id="DVHK01000115">
    <property type="protein sequence ID" value="HIR67524.1"/>
    <property type="molecule type" value="Genomic_DNA"/>
</dbReference>
<dbReference type="Gene3D" id="1.10.150.20">
    <property type="entry name" value="5' to 3' exonuclease, C-terminal subdomain"/>
    <property type="match status" value="1"/>
</dbReference>
<dbReference type="InterPro" id="IPR010994">
    <property type="entry name" value="RuvA_2-like"/>
</dbReference>
<name>A0A9D1E7H1_9FIRM</name>
<dbReference type="GO" id="GO:0008237">
    <property type="term" value="F:metallopeptidase activity"/>
    <property type="evidence" value="ECO:0007669"/>
    <property type="project" value="UniProtKB-KW"/>
</dbReference>
<evidence type="ECO:0000256" key="2">
    <source>
        <dbReference type="ARBA" id="ARBA00023049"/>
    </source>
</evidence>